<proteinExistence type="predicted"/>
<sequence length="229" mass="25347">EPILMICISILKIHCSDFEIIKNIDETKCETATQEMLVNSTTECLLECRKLQTDNALMTINSSCFCTFKDCSKDKKEGSLATFYRAKRLSIIENVCFQAKESYGIIKIPRSGAVNAFKLVHVSGAAKCGLGSTSNWGCLPNFSTNYVCIVLADDKGKKIAPPGAVSTGYVIVGADVTSKVLNLSLEWASYEVTEGQELRLYHSEVFFHDYYDDNVGSHCVDVILSFDEM</sequence>
<dbReference type="AlphaFoldDB" id="A0A7M5X3E6"/>
<organism evidence="1 2">
    <name type="scientific">Clytia hemisphaerica</name>
    <dbReference type="NCBI Taxonomy" id="252671"/>
    <lineage>
        <taxon>Eukaryota</taxon>
        <taxon>Metazoa</taxon>
        <taxon>Cnidaria</taxon>
        <taxon>Hydrozoa</taxon>
        <taxon>Hydroidolina</taxon>
        <taxon>Leptothecata</taxon>
        <taxon>Obeliida</taxon>
        <taxon>Clytiidae</taxon>
        <taxon>Clytia</taxon>
    </lineage>
</organism>
<reference evidence="1" key="1">
    <citation type="submission" date="2021-01" db="UniProtKB">
        <authorList>
            <consortium name="EnsemblMetazoa"/>
        </authorList>
    </citation>
    <scope>IDENTIFICATION</scope>
</reference>
<name>A0A7M5X3E6_9CNID</name>
<protein>
    <submittedName>
        <fullName evidence="1">Uncharacterized protein</fullName>
    </submittedName>
</protein>
<accession>A0A7M5X3E6</accession>
<evidence type="ECO:0000313" key="2">
    <source>
        <dbReference type="Proteomes" id="UP000594262"/>
    </source>
</evidence>
<evidence type="ECO:0000313" key="1">
    <source>
        <dbReference type="EnsemblMetazoa" id="CLYHEMP017359.1"/>
    </source>
</evidence>
<dbReference type="EnsemblMetazoa" id="CLYHEMT017359.1">
    <property type="protein sequence ID" value="CLYHEMP017359.1"/>
    <property type="gene ID" value="CLYHEMG017359"/>
</dbReference>
<dbReference type="Proteomes" id="UP000594262">
    <property type="component" value="Unplaced"/>
</dbReference>
<keyword evidence="2" id="KW-1185">Reference proteome</keyword>